<organism evidence="1 2">
    <name type="scientific">Sterolibacterium denitrificans</name>
    <dbReference type="NCBI Taxonomy" id="157592"/>
    <lineage>
        <taxon>Bacteria</taxon>
        <taxon>Pseudomonadati</taxon>
        <taxon>Pseudomonadota</taxon>
        <taxon>Betaproteobacteria</taxon>
        <taxon>Nitrosomonadales</taxon>
        <taxon>Sterolibacteriaceae</taxon>
        <taxon>Sterolibacterium</taxon>
    </lineage>
</organism>
<keyword evidence="2" id="KW-1185">Reference proteome</keyword>
<name>A0A7Z7HRQ6_9PROT</name>
<proteinExistence type="predicted"/>
<protein>
    <recommendedName>
        <fullName evidence="3">Pilin accessory protein (PilO)</fullName>
    </recommendedName>
</protein>
<dbReference type="InterPro" id="IPR009663">
    <property type="entry name" value="PAP_PilO"/>
</dbReference>
<dbReference type="EMBL" id="LT837803">
    <property type="protein sequence ID" value="SMB27999.1"/>
    <property type="molecule type" value="Genomic_DNA"/>
</dbReference>
<dbReference type="AlphaFoldDB" id="A0A7Z7HRQ6"/>
<sequence length="434" mass="48373">MATERTAPGLTGAGFQTFEFGRRTFVSGLFWQPLPGATARLRMVELQKMAEEQGFDLAVLRTSGIPQAGFGTQLDGLKPGMLSVAAMISKSLEVANRDRSFLCAMEVPGKKWLYVAQREGVLLHDGDLLGSEDFIRSRMMTDLSLADWQTVFAPAQWGIPHGIERQFEELLPKKGDKYSFKKWWEIRLIRNIWLDLIRNNPKLHALLIALALIFGGYQLWEHYRATKELEALERKEAAEQAARELAAAEQPWKKQPPAAQFLAACNTALGQVKTFWPGNWTPSTSVCAEGKLTMSWSRQETGRIEHLLALQPDAEISPDGNRATLTIPLELPPGTNEVLPKAREKLLDMLDFSQRYGIGLSVSDTTGKSAVLGQPNLSDGSWKTLEWTIGDMLLAPDTILPVLDGPGLRISKITLTFSEGMMKWTMEGMQYVQP</sequence>
<evidence type="ECO:0000313" key="2">
    <source>
        <dbReference type="Proteomes" id="UP000242886"/>
    </source>
</evidence>
<reference evidence="1" key="1">
    <citation type="submission" date="2017-03" db="EMBL/GenBank/DDBJ databases">
        <authorList>
            <consortium name="AG Boll"/>
        </authorList>
    </citation>
    <scope>NUCLEOTIDE SEQUENCE [LARGE SCALE GENOMIC DNA]</scope>
    <source>
        <strain evidence="1">Chol</strain>
    </source>
</reference>
<dbReference type="Proteomes" id="UP000242886">
    <property type="component" value="Chromosome SDENCHOL"/>
</dbReference>
<dbReference type="Pfam" id="PF06864">
    <property type="entry name" value="PAP_PilO"/>
    <property type="match status" value="1"/>
</dbReference>
<dbReference type="RefSeq" id="WP_154717015.1">
    <property type="nucleotide sequence ID" value="NZ_LT837803.1"/>
</dbReference>
<evidence type="ECO:0000313" key="1">
    <source>
        <dbReference type="EMBL" id="SMB27999.1"/>
    </source>
</evidence>
<evidence type="ECO:0008006" key="3">
    <source>
        <dbReference type="Google" id="ProtNLM"/>
    </source>
</evidence>
<accession>A0A7Z7HRQ6</accession>
<gene>
    <name evidence="1" type="ORF">SDENCHOL_20528</name>
</gene>